<protein>
    <submittedName>
        <fullName evidence="1">Uncharacterized protein</fullName>
    </submittedName>
</protein>
<organism evidence="1 2">
    <name type="scientific">Carboxylicivirga linearis</name>
    <dbReference type="NCBI Taxonomy" id="1628157"/>
    <lineage>
        <taxon>Bacteria</taxon>
        <taxon>Pseudomonadati</taxon>
        <taxon>Bacteroidota</taxon>
        <taxon>Bacteroidia</taxon>
        <taxon>Marinilabiliales</taxon>
        <taxon>Marinilabiliaceae</taxon>
        <taxon>Carboxylicivirga</taxon>
    </lineage>
</organism>
<comment type="caution">
    <text evidence="1">The sequence shown here is derived from an EMBL/GenBank/DDBJ whole genome shotgun (WGS) entry which is preliminary data.</text>
</comment>
<gene>
    <name evidence="1" type="ORF">KEM10_13600</name>
</gene>
<sequence length="229" mass="26364">MSFNENYEEWKELIEAVPDGEVKLPNQPIDDFAASCETLAIEAQHDKEALTGAGLDVKIIDEVTPLTGALRYIQANWMSEFRARQEAQKEWQQQSPEAYKLRDDMLHHFTFAYRKDNNLLQKVRRLREGSSNADMIQDLIELAVLGENNPQPLGTINFDMPVLQEAKKLSHSLSELLAQANGTAEEGGGNKLLRDKAYTLLYKKVQEIREYGRYVFWKNDERLKKYIKA</sequence>
<evidence type="ECO:0000313" key="1">
    <source>
        <dbReference type="EMBL" id="MBS2099323.1"/>
    </source>
</evidence>
<evidence type="ECO:0000313" key="2">
    <source>
        <dbReference type="Proteomes" id="UP000708576"/>
    </source>
</evidence>
<dbReference type="Proteomes" id="UP000708576">
    <property type="component" value="Unassembled WGS sequence"/>
</dbReference>
<proteinExistence type="predicted"/>
<keyword evidence="2" id="KW-1185">Reference proteome</keyword>
<name>A0ABS5JWU7_9BACT</name>
<accession>A0ABS5JWU7</accession>
<dbReference type="EMBL" id="JAGUCO010000010">
    <property type="protein sequence ID" value="MBS2099323.1"/>
    <property type="molecule type" value="Genomic_DNA"/>
</dbReference>
<reference evidence="1 2" key="1">
    <citation type="journal article" date="2015" name="Int. J. Syst. Evol. Microbiol.">
        <title>Carboxylicivirga linearis sp. nov., isolated from a sea cucumber culture pond.</title>
        <authorList>
            <person name="Wang F.Q."/>
            <person name="Zhou Y.X."/>
            <person name="Lin X.Z."/>
            <person name="Chen G.J."/>
            <person name="Du Z.J."/>
        </authorList>
    </citation>
    <scope>NUCLEOTIDE SEQUENCE [LARGE SCALE GENOMIC DNA]</scope>
    <source>
        <strain evidence="1 2">FB218</strain>
    </source>
</reference>
<dbReference type="RefSeq" id="WP_212216567.1">
    <property type="nucleotide sequence ID" value="NZ_JAGUCO010000010.1"/>
</dbReference>